<dbReference type="GO" id="GO:0015627">
    <property type="term" value="C:type II protein secretion system complex"/>
    <property type="evidence" value="ECO:0007669"/>
    <property type="project" value="InterPro"/>
</dbReference>
<evidence type="ECO:0000256" key="1">
    <source>
        <dbReference type="ARBA" id="ARBA00004377"/>
    </source>
</evidence>
<proteinExistence type="inferred from homology"/>
<dbReference type="EMBL" id="PDTV01000004">
    <property type="protein sequence ID" value="PIE83644.1"/>
    <property type="molecule type" value="Genomic_DNA"/>
</dbReference>
<dbReference type="InterPro" id="IPR045584">
    <property type="entry name" value="Pilin-like"/>
</dbReference>
<dbReference type="GO" id="GO:0015628">
    <property type="term" value="P:protein secretion by the type II secretion system"/>
    <property type="evidence" value="ECO:0007669"/>
    <property type="project" value="InterPro"/>
</dbReference>
<comment type="subcellular location">
    <subcellularLocation>
        <location evidence="1">Cell inner membrane</location>
        <topology evidence="1">Single-pass membrane protein</topology>
    </subcellularLocation>
</comment>
<dbReference type="Pfam" id="PF07963">
    <property type="entry name" value="N_methyl"/>
    <property type="match status" value="1"/>
</dbReference>
<feature type="transmembrane region" description="Helical" evidence="11">
    <location>
        <begin position="12"/>
        <end position="32"/>
    </location>
</feature>
<organism evidence="13 14">
    <name type="scientific">Candidatus Contendibacter odensensis</name>
    <dbReference type="NCBI Taxonomy" id="1400860"/>
    <lineage>
        <taxon>Bacteria</taxon>
        <taxon>Pseudomonadati</taxon>
        <taxon>Pseudomonadota</taxon>
        <taxon>Gammaproteobacteria</taxon>
        <taxon>Candidatus Competibacteraceae</taxon>
        <taxon>Candidatus Contendibacter</taxon>
    </lineage>
</organism>
<name>A0A2G6PGF5_9GAMM</name>
<evidence type="ECO:0000256" key="11">
    <source>
        <dbReference type="SAM" id="Phobius"/>
    </source>
</evidence>
<dbReference type="Pfam" id="PF12019">
    <property type="entry name" value="GspH"/>
    <property type="match status" value="1"/>
</dbReference>
<evidence type="ECO:0000256" key="2">
    <source>
        <dbReference type="ARBA" id="ARBA00021549"/>
    </source>
</evidence>
<evidence type="ECO:0000256" key="5">
    <source>
        <dbReference type="ARBA" id="ARBA00022519"/>
    </source>
</evidence>
<evidence type="ECO:0000256" key="9">
    <source>
        <dbReference type="ARBA" id="ARBA00025772"/>
    </source>
</evidence>
<dbReference type="Gene3D" id="3.55.40.10">
    <property type="entry name" value="minor pseudopilin epsh domain"/>
    <property type="match status" value="1"/>
</dbReference>
<gene>
    <name evidence="13" type="ORF">CSA09_00465</name>
</gene>
<evidence type="ECO:0000259" key="12">
    <source>
        <dbReference type="Pfam" id="PF12019"/>
    </source>
</evidence>
<keyword evidence="7 11" id="KW-1133">Transmembrane helix</keyword>
<evidence type="ECO:0000256" key="7">
    <source>
        <dbReference type="ARBA" id="ARBA00022989"/>
    </source>
</evidence>
<dbReference type="SUPFAM" id="SSF54523">
    <property type="entry name" value="Pili subunits"/>
    <property type="match status" value="1"/>
</dbReference>
<keyword evidence="3" id="KW-1003">Cell membrane</keyword>
<dbReference type="InterPro" id="IPR022346">
    <property type="entry name" value="T2SS_GspH"/>
</dbReference>
<comment type="caution">
    <text evidence="13">The sequence shown here is derived from an EMBL/GenBank/DDBJ whole genome shotgun (WGS) entry which is preliminary data.</text>
</comment>
<dbReference type="Proteomes" id="UP000229278">
    <property type="component" value="Unassembled WGS sequence"/>
</dbReference>
<reference evidence="13 14" key="1">
    <citation type="submission" date="2017-10" db="EMBL/GenBank/DDBJ databases">
        <title>Novel microbial diversity and functional potential in the marine mammal oral microbiome.</title>
        <authorList>
            <person name="Dudek N.K."/>
            <person name="Sun C.L."/>
            <person name="Burstein D."/>
            <person name="Kantor R.S."/>
            <person name="Aliaga Goltsman D.S."/>
            <person name="Bik E.M."/>
            <person name="Thomas B.C."/>
            <person name="Banfield J.F."/>
            <person name="Relman D.A."/>
        </authorList>
    </citation>
    <scope>NUCLEOTIDE SEQUENCE [LARGE SCALE GENOMIC DNA]</scope>
    <source>
        <strain evidence="13">DOLJORAL78_50_517</strain>
    </source>
</reference>
<evidence type="ECO:0000313" key="14">
    <source>
        <dbReference type="Proteomes" id="UP000229278"/>
    </source>
</evidence>
<evidence type="ECO:0000256" key="3">
    <source>
        <dbReference type="ARBA" id="ARBA00022475"/>
    </source>
</evidence>
<keyword evidence="5" id="KW-0997">Cell inner membrane</keyword>
<dbReference type="PROSITE" id="PS00409">
    <property type="entry name" value="PROKAR_NTER_METHYL"/>
    <property type="match status" value="1"/>
</dbReference>
<evidence type="ECO:0000256" key="4">
    <source>
        <dbReference type="ARBA" id="ARBA00022481"/>
    </source>
</evidence>
<accession>A0A2G6PGF5</accession>
<comment type="similarity">
    <text evidence="9">Belongs to the GSP H family.</text>
</comment>
<dbReference type="GO" id="GO:0005886">
    <property type="term" value="C:plasma membrane"/>
    <property type="evidence" value="ECO:0007669"/>
    <property type="project" value="UniProtKB-SubCell"/>
</dbReference>
<evidence type="ECO:0000256" key="8">
    <source>
        <dbReference type="ARBA" id="ARBA00023136"/>
    </source>
</evidence>
<evidence type="ECO:0000256" key="10">
    <source>
        <dbReference type="ARBA" id="ARBA00030775"/>
    </source>
</evidence>
<keyword evidence="8 11" id="KW-0472">Membrane</keyword>
<dbReference type="AlphaFoldDB" id="A0A2G6PGF5"/>
<keyword evidence="4" id="KW-0488">Methylation</keyword>
<sequence length="191" mass="20313">MNRQRMNKVTGFTLIELMITLAIAAIILGFGVPSFQRIINNNQLTSAANALVASVNLARSEAVKRGQRMTICKSSDGASCTNSGGYQQGWIVFTDTNANAAVDAGEQVLKVTEAFPASLTFAGAGNVNNYISYDSSGILSRIGAGAPNGSLTLCKQNYRDSARRIFISLIGRIRIQRFDTATVPTAASLCP</sequence>
<keyword evidence="6 11" id="KW-0812">Transmembrane</keyword>
<dbReference type="InterPro" id="IPR012902">
    <property type="entry name" value="N_methyl_site"/>
</dbReference>
<dbReference type="NCBIfam" id="TIGR02532">
    <property type="entry name" value="IV_pilin_GFxxxE"/>
    <property type="match status" value="1"/>
</dbReference>
<evidence type="ECO:0000313" key="13">
    <source>
        <dbReference type="EMBL" id="PIE83644.1"/>
    </source>
</evidence>
<evidence type="ECO:0000256" key="6">
    <source>
        <dbReference type="ARBA" id="ARBA00022692"/>
    </source>
</evidence>
<protein>
    <recommendedName>
        <fullName evidence="2">Type II secretion system protein H</fullName>
    </recommendedName>
    <alternativeName>
        <fullName evidence="10">General secretion pathway protein H</fullName>
    </alternativeName>
</protein>
<feature type="domain" description="General secretion pathway GspH" evidence="12">
    <location>
        <begin position="47"/>
        <end position="169"/>
    </location>
</feature>